<accession>A0A7I8K8C2</accession>
<keyword evidence="3" id="KW-1185">Reference proteome</keyword>
<evidence type="ECO:0000313" key="3">
    <source>
        <dbReference type="Proteomes" id="UP000663760"/>
    </source>
</evidence>
<evidence type="ECO:0000313" key="1">
    <source>
        <dbReference type="EMBL" id="CAA2618129.1"/>
    </source>
</evidence>
<dbReference type="Proteomes" id="UP000663760">
    <property type="component" value="Chromosome 3"/>
</dbReference>
<dbReference type="AlphaFoldDB" id="A0A7I8K8C2"/>
<dbReference type="EMBL" id="LR743590">
    <property type="protein sequence ID" value="CAA2618129.1"/>
    <property type="molecule type" value="Genomic_DNA"/>
</dbReference>
<dbReference type="EMBL" id="LR746266">
    <property type="protein sequence ID" value="CAA7393953.1"/>
    <property type="molecule type" value="Genomic_DNA"/>
</dbReference>
<proteinExistence type="predicted"/>
<evidence type="ECO:0000313" key="2">
    <source>
        <dbReference type="EMBL" id="CAA7393953.1"/>
    </source>
</evidence>
<reference evidence="2" key="1">
    <citation type="submission" date="2020-02" db="EMBL/GenBank/DDBJ databases">
        <authorList>
            <person name="Scholz U."/>
            <person name="Mascher M."/>
            <person name="Fiebig A."/>
        </authorList>
    </citation>
    <scope>NUCLEOTIDE SEQUENCE</scope>
</reference>
<sequence length="66" mass="7223">MTPTSASQRMASSFAFFSSPLRRLEKVTCRLVELSILRITIFPLPILPLLSSSTSPMKTLPLVGSV</sequence>
<gene>
    <name evidence="1" type="ORF">SI7747_03004290</name>
    <name evidence="2" type="ORF">SI8410_03004638</name>
</gene>
<organism evidence="2 3">
    <name type="scientific">Spirodela intermedia</name>
    <name type="common">Intermediate duckweed</name>
    <dbReference type="NCBI Taxonomy" id="51605"/>
    <lineage>
        <taxon>Eukaryota</taxon>
        <taxon>Viridiplantae</taxon>
        <taxon>Streptophyta</taxon>
        <taxon>Embryophyta</taxon>
        <taxon>Tracheophyta</taxon>
        <taxon>Spermatophyta</taxon>
        <taxon>Magnoliopsida</taxon>
        <taxon>Liliopsida</taxon>
        <taxon>Araceae</taxon>
        <taxon>Lemnoideae</taxon>
        <taxon>Spirodela</taxon>
    </lineage>
</organism>
<protein>
    <submittedName>
        <fullName evidence="2">Uncharacterized protein</fullName>
    </submittedName>
</protein>
<name>A0A7I8K8C2_SPIIN</name>